<gene>
    <name evidence="4" type="ORF">ACFOEK_16520</name>
</gene>
<dbReference type="Pfam" id="PF13305">
    <property type="entry name" value="TetR_C_33"/>
    <property type="match status" value="1"/>
</dbReference>
<keyword evidence="2" id="KW-0804">Transcription</keyword>
<evidence type="ECO:0000259" key="3">
    <source>
        <dbReference type="Pfam" id="PF13305"/>
    </source>
</evidence>
<dbReference type="Gene3D" id="1.10.357.10">
    <property type="entry name" value="Tetracycline Repressor, domain 2"/>
    <property type="match status" value="1"/>
</dbReference>
<dbReference type="EMBL" id="JBHRSZ010000007">
    <property type="protein sequence ID" value="MFC3152642.1"/>
    <property type="molecule type" value="Genomic_DNA"/>
</dbReference>
<name>A0ABV7HFI5_9GAMM</name>
<keyword evidence="5" id="KW-1185">Reference proteome</keyword>
<proteinExistence type="predicted"/>
<dbReference type="InterPro" id="IPR036271">
    <property type="entry name" value="Tet_transcr_reg_TetR-rel_C_sf"/>
</dbReference>
<dbReference type="InterPro" id="IPR009057">
    <property type="entry name" value="Homeodomain-like_sf"/>
</dbReference>
<dbReference type="Proteomes" id="UP001595476">
    <property type="component" value="Unassembled WGS sequence"/>
</dbReference>
<accession>A0ABV7HFI5</accession>
<evidence type="ECO:0000313" key="4">
    <source>
        <dbReference type="EMBL" id="MFC3152642.1"/>
    </source>
</evidence>
<dbReference type="SUPFAM" id="SSF46689">
    <property type="entry name" value="Homeodomain-like"/>
    <property type="match status" value="1"/>
</dbReference>
<evidence type="ECO:0000256" key="1">
    <source>
        <dbReference type="ARBA" id="ARBA00023015"/>
    </source>
</evidence>
<evidence type="ECO:0000256" key="2">
    <source>
        <dbReference type="ARBA" id="ARBA00023163"/>
    </source>
</evidence>
<dbReference type="RefSeq" id="WP_386722569.1">
    <property type="nucleotide sequence ID" value="NZ_JBHRSZ010000007.1"/>
</dbReference>
<evidence type="ECO:0000313" key="5">
    <source>
        <dbReference type="Proteomes" id="UP001595476"/>
    </source>
</evidence>
<reference evidence="5" key="1">
    <citation type="journal article" date="2019" name="Int. J. Syst. Evol. Microbiol.">
        <title>The Global Catalogue of Microorganisms (GCM) 10K type strain sequencing project: providing services to taxonomists for standard genome sequencing and annotation.</title>
        <authorList>
            <consortium name="The Broad Institute Genomics Platform"/>
            <consortium name="The Broad Institute Genome Sequencing Center for Infectious Disease"/>
            <person name="Wu L."/>
            <person name="Ma J."/>
        </authorList>
    </citation>
    <scope>NUCLEOTIDE SEQUENCE [LARGE SCALE GENOMIC DNA]</scope>
    <source>
        <strain evidence="5">KCTC 52438</strain>
    </source>
</reference>
<comment type="caution">
    <text evidence="4">The sequence shown here is derived from an EMBL/GenBank/DDBJ whole genome shotgun (WGS) entry which is preliminary data.</text>
</comment>
<feature type="domain" description="HTH-type transcriptional regulator MT1864/Rv1816-like C-terminal" evidence="3">
    <location>
        <begin position="88"/>
        <end position="190"/>
    </location>
</feature>
<sequence>MARRFDHSSEEITDMALQWVKHHLQSDLSDSLSLRKVAKGIGYSPGTLINLFGSYGYLLLRVNADTLDELSEQMKAASTNDTVPEQQLNAMALCYLEFAMAHTQRWRLIFELKLATDEDIPDWQQQRIDQLLNQVKGLLTGIKPDASNREIEQTARIMWAGVHGISFLAVEDKLFSPAKLNHSEMVTTLIRNYLTGWLSDTESR</sequence>
<dbReference type="SUPFAM" id="SSF48498">
    <property type="entry name" value="Tetracyclin repressor-like, C-terminal domain"/>
    <property type="match status" value="1"/>
</dbReference>
<dbReference type="InterPro" id="IPR025996">
    <property type="entry name" value="MT1864/Rv1816-like_C"/>
</dbReference>
<keyword evidence="1" id="KW-0805">Transcription regulation</keyword>
<organism evidence="4 5">
    <name type="scientific">Litoribrevibacter euphylliae</name>
    <dbReference type="NCBI Taxonomy" id="1834034"/>
    <lineage>
        <taxon>Bacteria</taxon>
        <taxon>Pseudomonadati</taxon>
        <taxon>Pseudomonadota</taxon>
        <taxon>Gammaproteobacteria</taxon>
        <taxon>Oceanospirillales</taxon>
        <taxon>Oceanospirillaceae</taxon>
        <taxon>Litoribrevibacter</taxon>
    </lineage>
</organism>
<protein>
    <submittedName>
        <fullName evidence="4">TetR/AcrR family transcriptional regulator</fullName>
    </submittedName>
</protein>